<comment type="caution">
    <text evidence="1">The sequence shown here is derived from an EMBL/GenBank/DDBJ whole genome shotgun (WGS) entry which is preliminary data.</text>
</comment>
<organism evidence="1 2">
    <name type="scientific">Crotalaria pallida</name>
    <name type="common">Smooth rattlebox</name>
    <name type="synonym">Crotalaria striata</name>
    <dbReference type="NCBI Taxonomy" id="3830"/>
    <lineage>
        <taxon>Eukaryota</taxon>
        <taxon>Viridiplantae</taxon>
        <taxon>Streptophyta</taxon>
        <taxon>Embryophyta</taxon>
        <taxon>Tracheophyta</taxon>
        <taxon>Spermatophyta</taxon>
        <taxon>Magnoliopsida</taxon>
        <taxon>eudicotyledons</taxon>
        <taxon>Gunneridae</taxon>
        <taxon>Pentapetalae</taxon>
        <taxon>rosids</taxon>
        <taxon>fabids</taxon>
        <taxon>Fabales</taxon>
        <taxon>Fabaceae</taxon>
        <taxon>Papilionoideae</taxon>
        <taxon>50 kb inversion clade</taxon>
        <taxon>genistoids sensu lato</taxon>
        <taxon>core genistoids</taxon>
        <taxon>Crotalarieae</taxon>
        <taxon>Crotalaria</taxon>
    </lineage>
</organism>
<proteinExistence type="predicted"/>
<protein>
    <submittedName>
        <fullName evidence="1">Uncharacterized protein</fullName>
    </submittedName>
</protein>
<dbReference type="Proteomes" id="UP001372338">
    <property type="component" value="Unassembled WGS sequence"/>
</dbReference>
<evidence type="ECO:0000313" key="1">
    <source>
        <dbReference type="EMBL" id="KAK7250665.1"/>
    </source>
</evidence>
<name>A0AAN9E7X8_CROPI</name>
<dbReference type="AlphaFoldDB" id="A0AAN9E7X8"/>
<sequence>MFNIQIFPFVLTLMSVLEYIALPRHFLPFVSLLSFNCFCREIVMVITTRSDLSPVTYFLLYSFWREYGQGFFSDSGGV</sequence>
<accession>A0AAN9E7X8</accession>
<keyword evidence="2" id="KW-1185">Reference proteome</keyword>
<dbReference type="EMBL" id="JAYWIO010000007">
    <property type="protein sequence ID" value="KAK7250665.1"/>
    <property type="molecule type" value="Genomic_DNA"/>
</dbReference>
<gene>
    <name evidence="1" type="ORF">RIF29_33233</name>
</gene>
<evidence type="ECO:0000313" key="2">
    <source>
        <dbReference type="Proteomes" id="UP001372338"/>
    </source>
</evidence>
<reference evidence="1 2" key="1">
    <citation type="submission" date="2024-01" db="EMBL/GenBank/DDBJ databases">
        <title>The genomes of 5 underutilized Papilionoideae crops provide insights into root nodulation and disease resistanc.</title>
        <authorList>
            <person name="Yuan L."/>
        </authorList>
    </citation>
    <scope>NUCLEOTIDE SEQUENCE [LARGE SCALE GENOMIC DNA]</scope>
    <source>
        <strain evidence="1">ZHUSHIDOU_FW_LH</strain>
        <tissue evidence="1">Leaf</tissue>
    </source>
</reference>